<protein>
    <submittedName>
        <fullName evidence="3">NUDIX hydrolase</fullName>
    </submittedName>
</protein>
<dbReference type="RefSeq" id="WP_153384429.1">
    <property type="nucleotide sequence ID" value="NZ_VDFP01000001.1"/>
</dbReference>
<keyword evidence="3" id="KW-0378">Hydrolase</keyword>
<proteinExistence type="inferred from homology"/>
<dbReference type="Pfam" id="PF12535">
    <property type="entry name" value="Nudix_N"/>
    <property type="match status" value="1"/>
</dbReference>
<name>A0A5P0ZLA1_9LACO</name>
<gene>
    <name evidence="3" type="ORF">FHL06_01255</name>
</gene>
<dbReference type="InterPro" id="IPR015797">
    <property type="entry name" value="NUDIX_hydrolase-like_dom_sf"/>
</dbReference>
<accession>A0A5P0ZLA1</accession>
<dbReference type="AlphaFoldDB" id="A0A5P0ZLA1"/>
<comment type="similarity">
    <text evidence="1">Belongs to the Nudix hydrolase family.</text>
</comment>
<sequence length="216" mass="24799">MVSNMEDTELLLEQLQAIAQTGKHYSKDVFDRERYDQLESVAKKLTSQLVQNSSKKQWNIYFDSDTGYVTPKVDVRAATFKNDKILLVREKSSGQWSIPGGWADIGYSAGEIAEKETFEEAGIKVIPKKLIAVKDMQKNHYPKKNLNYIYKMFFECQPTEDDIHSGVETSDVKYFSLEEALDLNLSLARNLPADFKMAFDCHLSDDWQTYLTKIIS</sequence>
<dbReference type="Proteomes" id="UP000414364">
    <property type="component" value="Unassembled WGS sequence"/>
</dbReference>
<dbReference type="EMBL" id="VDFP01000001">
    <property type="protein sequence ID" value="MQS75024.1"/>
    <property type="molecule type" value="Genomic_DNA"/>
</dbReference>
<evidence type="ECO:0000259" key="2">
    <source>
        <dbReference type="PROSITE" id="PS51462"/>
    </source>
</evidence>
<reference evidence="3 4" key="1">
    <citation type="journal article" date="2019" name="Syst. Appl. Microbiol.">
        <title>Polyphasic characterization of two novel Lactobacillus spp. isolated from blown salami packages: Description of Lactobacillus halodurans sp. nov. and Lactobacillus salsicarnum sp. nov.</title>
        <authorList>
            <person name="Schuster J.A."/>
            <person name="Klingl A."/>
            <person name="Vogel R.F."/>
            <person name="Ehrmann M.A."/>
        </authorList>
    </citation>
    <scope>NUCLEOTIDE SEQUENCE [LARGE SCALE GENOMIC DNA]</scope>
    <source>
        <strain evidence="3 4">TMW 1.2172</strain>
    </source>
</reference>
<dbReference type="Gene3D" id="3.90.79.10">
    <property type="entry name" value="Nucleoside Triphosphate Pyrophosphohydrolase"/>
    <property type="match status" value="1"/>
</dbReference>
<dbReference type="Gene3D" id="6.10.250.1120">
    <property type="match status" value="1"/>
</dbReference>
<dbReference type="PROSITE" id="PS51462">
    <property type="entry name" value="NUDIX"/>
    <property type="match status" value="1"/>
</dbReference>
<dbReference type="InterPro" id="IPR059176">
    <property type="entry name" value="UDP-X_N"/>
</dbReference>
<evidence type="ECO:0000256" key="1">
    <source>
        <dbReference type="ARBA" id="ARBA00005582"/>
    </source>
</evidence>
<dbReference type="Pfam" id="PF00293">
    <property type="entry name" value="NUDIX"/>
    <property type="match status" value="1"/>
</dbReference>
<evidence type="ECO:0000313" key="4">
    <source>
        <dbReference type="Proteomes" id="UP000414364"/>
    </source>
</evidence>
<dbReference type="PANTHER" id="PTHR43736">
    <property type="entry name" value="ADP-RIBOSE PYROPHOSPHATASE"/>
    <property type="match status" value="1"/>
</dbReference>
<evidence type="ECO:0000313" key="3">
    <source>
        <dbReference type="EMBL" id="MQS75024.1"/>
    </source>
</evidence>
<feature type="domain" description="Nudix hydrolase" evidence="2">
    <location>
        <begin position="70"/>
        <end position="197"/>
    </location>
</feature>
<dbReference type="SUPFAM" id="SSF55811">
    <property type="entry name" value="Nudix"/>
    <property type="match status" value="1"/>
</dbReference>
<dbReference type="InterPro" id="IPR000086">
    <property type="entry name" value="NUDIX_hydrolase_dom"/>
</dbReference>
<dbReference type="PANTHER" id="PTHR43736:SF1">
    <property type="entry name" value="DIHYDRONEOPTERIN TRIPHOSPHATE DIPHOSPHATASE"/>
    <property type="match status" value="1"/>
</dbReference>
<dbReference type="GO" id="GO:0016787">
    <property type="term" value="F:hydrolase activity"/>
    <property type="evidence" value="ECO:0007669"/>
    <property type="project" value="UniProtKB-KW"/>
</dbReference>
<comment type="caution">
    <text evidence="3">The sequence shown here is derived from an EMBL/GenBank/DDBJ whole genome shotgun (WGS) entry which is preliminary data.</text>
</comment>
<organism evidence="3 4">
    <name type="scientific">Companilactobacillus halodurans</name>
    <dbReference type="NCBI Taxonomy" id="2584183"/>
    <lineage>
        <taxon>Bacteria</taxon>
        <taxon>Bacillati</taxon>
        <taxon>Bacillota</taxon>
        <taxon>Bacilli</taxon>
        <taxon>Lactobacillales</taxon>
        <taxon>Lactobacillaceae</taxon>
        <taxon>Companilactobacillus</taxon>
    </lineage>
</organism>